<gene>
    <name evidence="2" type="ORF">A3F35_00410</name>
</gene>
<evidence type="ECO:0000313" key="3">
    <source>
        <dbReference type="Proteomes" id="UP000178068"/>
    </source>
</evidence>
<dbReference type="EMBL" id="MHCZ01000018">
    <property type="protein sequence ID" value="OGY29887.1"/>
    <property type="molecule type" value="Genomic_DNA"/>
</dbReference>
<evidence type="ECO:0000313" key="2">
    <source>
        <dbReference type="EMBL" id="OGY29887.1"/>
    </source>
</evidence>
<organism evidence="2 3">
    <name type="scientific">Candidatus Woykebacteria bacterium RIFCSPHIGHO2_12_FULL_45_10</name>
    <dbReference type="NCBI Taxonomy" id="1802603"/>
    <lineage>
        <taxon>Bacteria</taxon>
        <taxon>Candidatus Woykeibacteriota</taxon>
    </lineage>
</organism>
<feature type="transmembrane region" description="Helical" evidence="1">
    <location>
        <begin position="77"/>
        <end position="96"/>
    </location>
</feature>
<keyword evidence="1" id="KW-0812">Transmembrane</keyword>
<dbReference type="Proteomes" id="UP000178068">
    <property type="component" value="Unassembled WGS sequence"/>
</dbReference>
<dbReference type="STRING" id="1802603.A3F35_00410"/>
<keyword evidence="1" id="KW-1133">Transmembrane helix</keyword>
<reference evidence="2 3" key="1">
    <citation type="journal article" date="2016" name="Nat. Commun.">
        <title>Thousands of microbial genomes shed light on interconnected biogeochemical processes in an aquifer system.</title>
        <authorList>
            <person name="Anantharaman K."/>
            <person name="Brown C.T."/>
            <person name="Hug L.A."/>
            <person name="Sharon I."/>
            <person name="Castelle C.J."/>
            <person name="Probst A.J."/>
            <person name="Thomas B.C."/>
            <person name="Singh A."/>
            <person name="Wilkins M.J."/>
            <person name="Karaoz U."/>
            <person name="Brodie E.L."/>
            <person name="Williams K.H."/>
            <person name="Hubbard S.S."/>
            <person name="Banfield J.F."/>
        </authorList>
    </citation>
    <scope>NUCLEOTIDE SEQUENCE [LARGE SCALE GENOMIC DNA]</scope>
</reference>
<proteinExistence type="predicted"/>
<keyword evidence="1" id="KW-0472">Membrane</keyword>
<comment type="caution">
    <text evidence="2">The sequence shown here is derived from an EMBL/GenBank/DDBJ whole genome shotgun (WGS) entry which is preliminary data.</text>
</comment>
<evidence type="ECO:0000256" key="1">
    <source>
        <dbReference type="SAM" id="Phobius"/>
    </source>
</evidence>
<name>A0A1G1WRU4_9BACT</name>
<dbReference type="AlphaFoldDB" id="A0A1G1WRU4"/>
<accession>A0A1G1WRU4</accession>
<protein>
    <submittedName>
        <fullName evidence="2">Uncharacterized protein</fullName>
    </submittedName>
</protein>
<feature type="transmembrane region" description="Helical" evidence="1">
    <location>
        <begin position="6"/>
        <end position="25"/>
    </location>
</feature>
<feature type="transmembrane region" description="Helical" evidence="1">
    <location>
        <begin position="102"/>
        <end position="119"/>
    </location>
</feature>
<sequence length="158" mass="17254">MNNLVKIGLGIAVAIIFPLMVGLGIEAFYPSPKMAYDVCLDKMPAYKEGSKAPEADPTYKKCLDDQNKIVDAYNRNVFIMTAIIGFVAIAIGALYSSEEFGPVGPGLVFGGLFTILYGATRSFTAVDKRWLFLELGLVLIGLIFVTRRYLKLTSKGSK</sequence>
<feature type="transmembrane region" description="Helical" evidence="1">
    <location>
        <begin position="131"/>
        <end position="150"/>
    </location>
</feature>